<evidence type="ECO:0000259" key="3">
    <source>
        <dbReference type="Pfam" id="PF15739"/>
    </source>
</evidence>
<accession>A0A6J0V6J9</accession>
<evidence type="ECO:0000313" key="5">
    <source>
        <dbReference type="RefSeq" id="XP_020667130.2"/>
    </source>
</evidence>
<dbReference type="PANTHER" id="PTHR16306">
    <property type="entry name" value="TRANSLIN-ASSOCIATED FACTOR X-INTERACTING PROTEIN 1"/>
    <property type="match status" value="1"/>
</dbReference>
<feature type="coiled-coil region" evidence="2">
    <location>
        <begin position="161"/>
        <end position="218"/>
    </location>
</feature>
<dbReference type="CTD" id="55815"/>
<dbReference type="InterPro" id="IPR032755">
    <property type="entry name" value="TSNAXIP1_N"/>
</dbReference>
<keyword evidence="1 2" id="KW-0175">Coiled coil</keyword>
<dbReference type="Proteomes" id="UP001652642">
    <property type="component" value="Chromosome 10"/>
</dbReference>
<dbReference type="GeneID" id="110088865"/>
<sequence>MEHHASTFSGVSFRQSSLNLESEQSLPVLKKPSWNKKKSLNLSSSQLSTWPAYTPGQVILQNRKPCALPEWQRTIKDPVSLSVAKPRYLEDLESYLRKELQALDLTKGKVQELKLQPYREVFEFFMEEFTTYKPLLASIKNEYDLTIEHKEEDTVKLTLALKMARQDLTKAQVELNTMKANYGDVVPRREYELQEEKYNNLAEKMAVLQKDFSDLQEEYDTMLEVHKQVSEERDQFYNDLINVQRTSTPRPQWDKCADVIAGGAERWSVLSEGKTSDQLVDVLLEDLGAGLLREKETFVGKGRSEKVPIYLRCDGLVRNKKLTKKEVVAILKEIWREKLSSDQQKGKRSSLQEFFLTFFQRKYGDALAFDWTYSIYETIKLYRSNETMSLFYHILIGALDEAVYHAHLQQLGTLLKELTAADTANTGQLTREEFSLALKSAFPLKTEEEIQELLEAAGYKTEYDTIMYKPLFFEDEEGKIQLLVIKLRNQYVTEKQAYLCDLQAELGNLMEVRPDDLRTAFCTIDPGLAEQTLDYYIGCAFLVPKEQLDPTASIPIDILMQRLMTADLRRQVVVSGDAKCLPSSTTAEEAESPLI</sequence>
<gene>
    <name evidence="5" type="primary">TSNAXIP1</name>
</gene>
<keyword evidence="4" id="KW-1185">Reference proteome</keyword>
<name>A0A6J0V6J9_9SAUR</name>
<dbReference type="PANTHER" id="PTHR16306:SF0">
    <property type="entry name" value="TRANSLIN-ASSOCIATED FACTOR X-INTERACTING PROTEIN 1"/>
    <property type="match status" value="1"/>
</dbReference>
<organism evidence="4 5">
    <name type="scientific">Pogona vitticeps</name>
    <name type="common">central bearded dragon</name>
    <dbReference type="NCBI Taxonomy" id="103695"/>
    <lineage>
        <taxon>Eukaryota</taxon>
        <taxon>Metazoa</taxon>
        <taxon>Chordata</taxon>
        <taxon>Craniata</taxon>
        <taxon>Vertebrata</taxon>
        <taxon>Euteleostomi</taxon>
        <taxon>Lepidosauria</taxon>
        <taxon>Squamata</taxon>
        <taxon>Bifurcata</taxon>
        <taxon>Unidentata</taxon>
        <taxon>Episquamata</taxon>
        <taxon>Toxicofera</taxon>
        <taxon>Iguania</taxon>
        <taxon>Acrodonta</taxon>
        <taxon>Agamidae</taxon>
        <taxon>Amphibolurinae</taxon>
        <taxon>Pogona</taxon>
    </lineage>
</organism>
<protein>
    <submittedName>
        <fullName evidence="5">Translin-associated factor X-interacting protein 1 isoform X3</fullName>
    </submittedName>
</protein>
<evidence type="ECO:0000313" key="4">
    <source>
        <dbReference type="Proteomes" id="UP001652642"/>
    </source>
</evidence>
<reference evidence="5" key="1">
    <citation type="submission" date="2025-08" db="UniProtKB">
        <authorList>
            <consortium name="RefSeq"/>
        </authorList>
    </citation>
    <scope>IDENTIFICATION</scope>
</reference>
<dbReference type="RefSeq" id="XP_020667130.2">
    <property type="nucleotide sequence ID" value="XM_020811471.2"/>
</dbReference>
<dbReference type="GO" id="GO:0005737">
    <property type="term" value="C:cytoplasm"/>
    <property type="evidence" value="ECO:0007669"/>
    <property type="project" value="TreeGrafter"/>
</dbReference>
<evidence type="ECO:0000256" key="2">
    <source>
        <dbReference type="SAM" id="Coils"/>
    </source>
</evidence>
<evidence type="ECO:0000256" key="1">
    <source>
        <dbReference type="ARBA" id="ARBA00023054"/>
    </source>
</evidence>
<proteinExistence type="predicted"/>
<feature type="domain" description="Translin-associated factor X-interacting protein 1 N-terminal" evidence="3">
    <location>
        <begin position="93"/>
        <end position="175"/>
    </location>
</feature>
<dbReference type="AlphaFoldDB" id="A0A6J0V6J9"/>
<dbReference type="Pfam" id="PF15739">
    <property type="entry name" value="TSNAXIP1_N"/>
    <property type="match status" value="1"/>
</dbReference>